<dbReference type="GO" id="GO:0022857">
    <property type="term" value="F:transmembrane transporter activity"/>
    <property type="evidence" value="ECO:0007669"/>
    <property type="project" value="TreeGrafter"/>
</dbReference>
<organism evidence="9 10">
    <name type="scientific">Spiroplasma platyhelix PALS-1</name>
    <dbReference type="NCBI Taxonomy" id="1276218"/>
    <lineage>
        <taxon>Bacteria</taxon>
        <taxon>Bacillati</taxon>
        <taxon>Mycoplasmatota</taxon>
        <taxon>Mollicutes</taxon>
        <taxon>Entomoplasmatales</taxon>
        <taxon>Spiroplasmataceae</taxon>
        <taxon>Spiroplasma</taxon>
    </lineage>
</organism>
<feature type="transmembrane region" description="Helical" evidence="7">
    <location>
        <begin position="359"/>
        <end position="380"/>
    </location>
</feature>
<evidence type="ECO:0000313" key="10">
    <source>
        <dbReference type="Proteomes" id="UP000584587"/>
    </source>
</evidence>
<feature type="transmembrane region" description="Helical" evidence="7">
    <location>
        <begin position="524"/>
        <end position="543"/>
    </location>
</feature>
<dbReference type="InterPro" id="IPR003838">
    <property type="entry name" value="ABC3_permease_C"/>
</dbReference>
<keyword evidence="10" id="KW-1185">Reference proteome</keyword>
<feature type="transmembrane region" description="Helical" evidence="7">
    <location>
        <begin position="404"/>
        <end position="429"/>
    </location>
</feature>
<dbReference type="InterPro" id="IPR050250">
    <property type="entry name" value="Macrolide_Exporter_MacB"/>
</dbReference>
<keyword evidence="2" id="KW-1003">Cell membrane</keyword>
<dbReference type="Pfam" id="PF02687">
    <property type="entry name" value="FtsX"/>
    <property type="match status" value="2"/>
</dbReference>
<feature type="transmembrane region" description="Helical" evidence="7">
    <location>
        <begin position="449"/>
        <end position="473"/>
    </location>
</feature>
<name>A0A846U545_9MOLU</name>
<evidence type="ECO:0000256" key="3">
    <source>
        <dbReference type="ARBA" id="ARBA00022692"/>
    </source>
</evidence>
<accession>A0A846U545</accession>
<sequence>MGIIVLNILRGVKKRLFQYIGIALLLIIIVATMTGLYGSSDRGQAGFVKLEKNSGTYDYRIDTQLLTDYKNSDEALVKVKAAIKKSFPTDLPDYSEIQSQIESITSSNLQNNSLPSGTLNEKLKLYLLNWGVNYKVILLNDILNTEVKNDPATTHYQIDKSFLKSFNYNDKEKKLFFAFEDAFYLNPMPFAPAPGQSEFDFMPERNGSNEVYLVDGRKPTAVDEVVINPTFAKKNHIALDSSYQFIPEQTLKVVGFGYTYWGIIPPLTADNVDANPNNTTAVFATREWLNEYLYNNSSYLSNLSIPFFLRVANKDVFFQDKVESIFNQFFNFNYGSLIIANGDDLRSGAMRQNYNMQNIVFASISFIVLLAVIFIVLSYVKKEIDLQKKQIGLIKALGYNNNEISFGFTLLFFILSIISTCIGFALGLPLQMRFNSLADFGFFLPMPPVYFSVLALIFSVVVTTIIFTLASYLQATNSLSKEPLLLIYDRTTNTSAKWLAIFKKPFNYWKFKPRLAVSFALKSVGKLALIFLIFIFASFLLMFENVALDVFDSKIDNFYSFMSKDVYTYNPSINMYKFDDSGKITDQIYDWVLEKNLDSEKEIKSDTFHIDTAEKKTKLYELMAKESYKGYYITSAEINLLYENTQDPDDPNKCIEYVRAGHPEIMSESEATLVCQGLTKFFNLVAEYSGGMQPLPGFAIGQNVLNNNYYPNLEFRSTTPVSWSGHDQGPMNAKWIDVISLYNDSNPDNPLAWKSWFNFKEEKGYDIDPVFNSSHNLSQQQVTYVDGFGDTKTETAYVIPTVISKVLATLNKYKVNDQQLAIINANGRFIPIIFDIKGITTKNLDIATSYINIDDLRKAVGYLNDQGQPITDSFNNFYSKDSSSIFPLNSINIAQLDNDYSMNGLQNGAKMMNEIPIIMPLVKDRLGQIFDSIKTIIEISKWLTIIALAFVLIIIVNMILDNNLMIIAMMKALGYRINEINLLIIGSYIFTLILAFILGSIFSYLIWGVILWIVAKLTSTIFLLPISALTIFLSFLLIFVVIIIGYIVGLYFIKFKPVSSLLQSD</sequence>
<keyword evidence="5 7" id="KW-0472">Membrane</keyword>
<dbReference type="PANTHER" id="PTHR30572:SF4">
    <property type="entry name" value="ABC TRANSPORTER PERMEASE YTRF"/>
    <property type="match status" value="1"/>
</dbReference>
<feature type="domain" description="ABC3 transporter permease C-terminal" evidence="8">
    <location>
        <begin position="943"/>
        <end position="1056"/>
    </location>
</feature>
<dbReference type="EMBL" id="JAAVVK010000002">
    <property type="protein sequence ID" value="NKE38577.1"/>
    <property type="molecule type" value="Genomic_DNA"/>
</dbReference>
<gene>
    <name evidence="9" type="ORF">HER12_02265</name>
</gene>
<feature type="transmembrane region" description="Helical" evidence="7">
    <location>
        <begin position="1031"/>
        <end position="1053"/>
    </location>
</feature>
<dbReference type="GO" id="GO:0005886">
    <property type="term" value="C:plasma membrane"/>
    <property type="evidence" value="ECO:0007669"/>
    <property type="project" value="UniProtKB-SubCell"/>
</dbReference>
<feature type="domain" description="ABC3 transporter permease C-terminal" evidence="8">
    <location>
        <begin position="363"/>
        <end position="477"/>
    </location>
</feature>
<evidence type="ECO:0000256" key="6">
    <source>
        <dbReference type="ARBA" id="ARBA00038076"/>
    </source>
</evidence>
<evidence type="ECO:0000256" key="7">
    <source>
        <dbReference type="SAM" id="Phobius"/>
    </source>
</evidence>
<evidence type="ECO:0000313" key="9">
    <source>
        <dbReference type="EMBL" id="NKE38577.1"/>
    </source>
</evidence>
<dbReference type="AlphaFoldDB" id="A0A846U545"/>
<evidence type="ECO:0000256" key="4">
    <source>
        <dbReference type="ARBA" id="ARBA00022989"/>
    </source>
</evidence>
<comment type="caution">
    <text evidence="9">The sequence shown here is derived from an EMBL/GenBank/DDBJ whole genome shotgun (WGS) entry which is preliminary data.</text>
</comment>
<dbReference type="RefSeq" id="WP_168105056.1">
    <property type="nucleotide sequence ID" value="NZ_CP051215.1"/>
</dbReference>
<feature type="transmembrane region" description="Helical" evidence="7">
    <location>
        <begin position="942"/>
        <end position="960"/>
    </location>
</feature>
<evidence type="ECO:0000256" key="5">
    <source>
        <dbReference type="ARBA" id="ARBA00023136"/>
    </source>
</evidence>
<comment type="similarity">
    <text evidence="6">Belongs to the ABC-4 integral membrane protein family.</text>
</comment>
<feature type="transmembrane region" description="Helical" evidence="7">
    <location>
        <begin position="980"/>
        <end position="998"/>
    </location>
</feature>
<evidence type="ECO:0000259" key="8">
    <source>
        <dbReference type="Pfam" id="PF02687"/>
    </source>
</evidence>
<dbReference type="Proteomes" id="UP000584587">
    <property type="component" value="Unassembled WGS sequence"/>
</dbReference>
<proteinExistence type="inferred from homology"/>
<evidence type="ECO:0000256" key="2">
    <source>
        <dbReference type="ARBA" id="ARBA00022475"/>
    </source>
</evidence>
<feature type="transmembrane region" description="Helical" evidence="7">
    <location>
        <begin position="1004"/>
        <end position="1024"/>
    </location>
</feature>
<evidence type="ECO:0000256" key="1">
    <source>
        <dbReference type="ARBA" id="ARBA00004651"/>
    </source>
</evidence>
<keyword evidence="3 7" id="KW-0812">Transmembrane</keyword>
<dbReference type="PANTHER" id="PTHR30572">
    <property type="entry name" value="MEMBRANE COMPONENT OF TRANSPORTER-RELATED"/>
    <property type="match status" value="1"/>
</dbReference>
<comment type="subcellular location">
    <subcellularLocation>
        <location evidence="1">Cell membrane</location>
        <topology evidence="1">Multi-pass membrane protein</topology>
    </subcellularLocation>
</comment>
<reference evidence="9 10" key="1">
    <citation type="submission" date="2020-04" db="EMBL/GenBank/DDBJ databases">
        <title>Complete genome sequence of Spiroplasma platyhelix ATCC 51748, an insect isolate.</title>
        <authorList>
            <person name="Green E.A."/>
            <person name="Klassen J.L."/>
        </authorList>
    </citation>
    <scope>NUCLEOTIDE SEQUENCE [LARGE SCALE GENOMIC DNA]</scope>
    <source>
        <strain evidence="9 10">PALS-1</strain>
    </source>
</reference>
<protein>
    <submittedName>
        <fullName evidence="9">ABC transporter permease</fullName>
    </submittedName>
</protein>
<feature type="transmembrane region" description="Helical" evidence="7">
    <location>
        <begin position="16"/>
        <end position="37"/>
    </location>
</feature>
<keyword evidence="4 7" id="KW-1133">Transmembrane helix</keyword>